<name>A0A7S0TCT8_9STRA</name>
<evidence type="ECO:0000259" key="2">
    <source>
        <dbReference type="SMART" id="SM01272"/>
    </source>
</evidence>
<dbReference type="PANTHER" id="PTHR12854:SF7">
    <property type="entry name" value="ATAXIN-2 HOMOLOG"/>
    <property type="match status" value="1"/>
</dbReference>
<dbReference type="PANTHER" id="PTHR12854">
    <property type="entry name" value="ATAXIN 2-RELATED"/>
    <property type="match status" value="1"/>
</dbReference>
<proteinExistence type="predicted"/>
<feature type="domain" description="LsmAD" evidence="2">
    <location>
        <begin position="166"/>
        <end position="237"/>
    </location>
</feature>
<dbReference type="SMART" id="SM01272">
    <property type="entry name" value="LsmAD"/>
    <property type="match status" value="1"/>
</dbReference>
<evidence type="ECO:0000313" key="3">
    <source>
        <dbReference type="EMBL" id="CAD8730874.1"/>
    </source>
</evidence>
<sequence>MERVYRHRYILVINSLIGESIDVLTVIGERFQSIFHTATPFRNMPHRLVFRGSKCVRNCGECGAFDGRIKFGTTVVLDTSRLKHACAQSVLVRHALCLEFGNYSTTSESAQIVRNCCRVLQPVDSAWLARPATDRSIEERRHAVRAFYEQKPKSKWDQFVANEQLFNVRSTYNEDVYTTSLDRRSLRETDIATATRIATRIESERSSNIHVAEERGQIPENCDHLDEEDRYSGVLRCPSAFLRAHRTNGQSLLSSARTEYRAVVDSSGCAKSGRDETPVTRNDEAHDPSPNAMKPKHDDPELLEQPAALPSPGDLTEYSSAHRTTATDLDPELTDRASISRAQETKAVQQSDLRLQVMQTDKIVLMACSRDEDLGPVLTSSRYQQGTSEDCTRGHIPKKRGVSQPSNISCMPMPEAASIKSSACGSLTSTEARVGADGAVPKAHQEKSMPHPRVVSEFKFNAHAAEWRPRNVSIATTHMPHDPPAHLPLTQTQLGQPHAQAKAQINITQNQQHVQGPISFARACPDGRCSHAGQGVYGHCTHDDRVPVVYGHEDAIQSYSWQCVRYDQPYPCQHQARETPVTGCGEHSRSCMGSVQYHERAEGATVQVRAVRIGTRDSPDDGLAVDSRDCNHLVVGGREMGNRVGSLLAQRGRHHKFCHP</sequence>
<dbReference type="InterPro" id="IPR045117">
    <property type="entry name" value="ATXN2-like"/>
</dbReference>
<dbReference type="GO" id="GO:0034063">
    <property type="term" value="P:stress granule assembly"/>
    <property type="evidence" value="ECO:0007669"/>
    <property type="project" value="TreeGrafter"/>
</dbReference>
<organism evidence="3">
    <name type="scientific">Chrysocystis fragilis</name>
    <dbReference type="NCBI Taxonomy" id="1411660"/>
    <lineage>
        <taxon>Eukaryota</taxon>
        <taxon>Sar</taxon>
        <taxon>Stramenopiles</taxon>
        <taxon>Ochrophyta</taxon>
        <taxon>Pelagophyceae</taxon>
        <taxon>Sarcinochrysidales</taxon>
        <taxon>Chrysocystaceae</taxon>
        <taxon>Chrysocystis</taxon>
    </lineage>
</organism>
<feature type="compositionally biased region" description="Basic and acidic residues" evidence="1">
    <location>
        <begin position="272"/>
        <end position="287"/>
    </location>
</feature>
<dbReference type="GO" id="GO:0010494">
    <property type="term" value="C:cytoplasmic stress granule"/>
    <property type="evidence" value="ECO:0007669"/>
    <property type="project" value="TreeGrafter"/>
</dbReference>
<feature type="region of interest" description="Disordered" evidence="1">
    <location>
        <begin position="264"/>
        <end position="316"/>
    </location>
</feature>
<reference evidence="3" key="1">
    <citation type="submission" date="2021-01" db="EMBL/GenBank/DDBJ databases">
        <authorList>
            <person name="Corre E."/>
            <person name="Pelletier E."/>
            <person name="Niang G."/>
            <person name="Scheremetjew M."/>
            <person name="Finn R."/>
            <person name="Kale V."/>
            <person name="Holt S."/>
            <person name="Cochrane G."/>
            <person name="Meng A."/>
            <person name="Brown T."/>
            <person name="Cohen L."/>
        </authorList>
    </citation>
    <scope>NUCLEOTIDE SEQUENCE</scope>
    <source>
        <strain evidence="3">CCMP3189</strain>
    </source>
</reference>
<protein>
    <recommendedName>
        <fullName evidence="2">LsmAD domain-containing protein</fullName>
    </recommendedName>
</protein>
<dbReference type="EMBL" id="HBFH01000828">
    <property type="protein sequence ID" value="CAD8730874.1"/>
    <property type="molecule type" value="Transcribed_RNA"/>
</dbReference>
<evidence type="ECO:0000256" key="1">
    <source>
        <dbReference type="SAM" id="MobiDB-lite"/>
    </source>
</evidence>
<gene>
    <name evidence="3" type="ORF">CFRA1165_LOCUS564</name>
</gene>
<dbReference type="InterPro" id="IPR009604">
    <property type="entry name" value="LsmAD_domain"/>
</dbReference>
<dbReference type="AlphaFoldDB" id="A0A7S0TCT8"/>
<dbReference type="Pfam" id="PF06741">
    <property type="entry name" value="LsmAD"/>
    <property type="match status" value="1"/>
</dbReference>
<accession>A0A7S0TCT8</accession>
<dbReference type="GO" id="GO:0003729">
    <property type="term" value="F:mRNA binding"/>
    <property type="evidence" value="ECO:0007669"/>
    <property type="project" value="TreeGrafter"/>
</dbReference>